<proteinExistence type="predicted"/>
<evidence type="ECO:0000313" key="1">
    <source>
        <dbReference type="Proteomes" id="UP000035680"/>
    </source>
</evidence>
<protein>
    <submittedName>
        <fullName evidence="2">Reverse transcriptase</fullName>
    </submittedName>
</protein>
<accession>A0A0K0G590</accession>
<reference evidence="1" key="1">
    <citation type="submission" date="2014-07" db="EMBL/GenBank/DDBJ databases">
        <authorList>
            <person name="Martin A.A"/>
            <person name="De Silva N."/>
        </authorList>
    </citation>
    <scope>NUCLEOTIDE SEQUENCE</scope>
</reference>
<organism evidence="1 2">
    <name type="scientific">Strongyloides venezuelensis</name>
    <name type="common">Threadworm</name>
    <dbReference type="NCBI Taxonomy" id="75913"/>
    <lineage>
        <taxon>Eukaryota</taxon>
        <taxon>Metazoa</taxon>
        <taxon>Ecdysozoa</taxon>
        <taxon>Nematoda</taxon>
        <taxon>Chromadorea</taxon>
        <taxon>Rhabditida</taxon>
        <taxon>Tylenchina</taxon>
        <taxon>Panagrolaimomorpha</taxon>
        <taxon>Strongyloidoidea</taxon>
        <taxon>Strongyloididae</taxon>
        <taxon>Strongyloides</taxon>
    </lineage>
</organism>
<dbReference type="Proteomes" id="UP000035680">
    <property type="component" value="Unassembled WGS sequence"/>
</dbReference>
<name>A0A0K0G590_STRVS</name>
<sequence>MLTVIMAYLKEDKLVKNLIREKEIHFKAVYCTKELYLLRRIVKILLSYKISLHDIKTLDIVITIHLRLMSIETEPLTGVCTLRFESRCQPYKSNSLNRKNQVNECLLLARKGFHRNSKLYASNYQLKKLKNMYIVKIAIYV</sequence>
<evidence type="ECO:0000313" key="2">
    <source>
        <dbReference type="WBParaSite" id="SVE_1990600.1"/>
    </source>
</evidence>
<dbReference type="WBParaSite" id="SVE_1990600.1">
    <property type="protein sequence ID" value="SVE_1990600.1"/>
    <property type="gene ID" value="SVE_1990600"/>
</dbReference>
<dbReference type="AlphaFoldDB" id="A0A0K0G590"/>
<reference evidence="2" key="2">
    <citation type="submission" date="2015-08" db="UniProtKB">
        <authorList>
            <consortium name="WormBaseParasite"/>
        </authorList>
    </citation>
    <scope>IDENTIFICATION</scope>
</reference>
<keyword evidence="1" id="KW-1185">Reference proteome</keyword>